<evidence type="ECO:0000256" key="1">
    <source>
        <dbReference type="SAM" id="SignalP"/>
    </source>
</evidence>
<sequence>MKPLILSLLITFSFLNAFAQPVKEKAVEADLRKCFNKINYWELDENRMKSDTSMDSLNKANQVFAAKLKNYATAYPAILTMSLKSLSPDVKILTSADQQFRIYSWSTGMSGTIGNCGNVIQYKAGPVVKSILDIGTMDEFNQNYFFELHSLNINGQNYYVALVSRALGDSGNEEAIKMFAINNVVLDDKVKIIKTTSGLHNSINYAYNGGSEESNPPNPDIEYNDATQTFTLPVVVAKGKVTRNRIIYKFTGQYFERVKN</sequence>
<feature type="chain" id="PRO_5045819166" evidence="1">
    <location>
        <begin position="20"/>
        <end position="260"/>
    </location>
</feature>
<dbReference type="Proteomes" id="UP001216139">
    <property type="component" value="Chromosome"/>
</dbReference>
<evidence type="ECO:0000313" key="3">
    <source>
        <dbReference type="Proteomes" id="UP001216139"/>
    </source>
</evidence>
<feature type="signal peptide" evidence="1">
    <location>
        <begin position="1"/>
        <end position="19"/>
    </location>
</feature>
<dbReference type="EMBL" id="CP117167">
    <property type="protein sequence ID" value="WCT11691.1"/>
    <property type="molecule type" value="Genomic_DNA"/>
</dbReference>
<proteinExistence type="predicted"/>
<keyword evidence="3" id="KW-1185">Reference proteome</keyword>
<protein>
    <submittedName>
        <fullName evidence="2">Uncharacterized protein</fullName>
    </submittedName>
</protein>
<name>A0ABY7T777_9SPHI</name>
<gene>
    <name evidence="2" type="ORF">PQO05_23455</name>
</gene>
<dbReference type="RefSeq" id="WP_273629880.1">
    <property type="nucleotide sequence ID" value="NZ_CP117167.1"/>
</dbReference>
<reference evidence="2 3" key="1">
    <citation type="submission" date="2023-02" db="EMBL/GenBank/DDBJ databases">
        <title>Genome sequence of Mucilaginibacter jinjuensis strain KACC 16571.</title>
        <authorList>
            <person name="Kim S."/>
            <person name="Heo J."/>
            <person name="Kwon S.-W."/>
        </authorList>
    </citation>
    <scope>NUCLEOTIDE SEQUENCE [LARGE SCALE GENOMIC DNA]</scope>
    <source>
        <strain evidence="2 3">KACC 16571</strain>
    </source>
</reference>
<evidence type="ECO:0000313" key="2">
    <source>
        <dbReference type="EMBL" id="WCT11691.1"/>
    </source>
</evidence>
<accession>A0ABY7T777</accession>
<organism evidence="2 3">
    <name type="scientific">Mucilaginibacter jinjuensis</name>
    <dbReference type="NCBI Taxonomy" id="1176721"/>
    <lineage>
        <taxon>Bacteria</taxon>
        <taxon>Pseudomonadati</taxon>
        <taxon>Bacteroidota</taxon>
        <taxon>Sphingobacteriia</taxon>
        <taxon>Sphingobacteriales</taxon>
        <taxon>Sphingobacteriaceae</taxon>
        <taxon>Mucilaginibacter</taxon>
    </lineage>
</organism>
<keyword evidence="1" id="KW-0732">Signal</keyword>